<keyword evidence="3" id="KW-1185">Reference proteome</keyword>
<dbReference type="InterPro" id="IPR021833">
    <property type="entry name" value="DUF3425"/>
</dbReference>
<evidence type="ECO:0000313" key="2">
    <source>
        <dbReference type="EMBL" id="KAG0647320.1"/>
    </source>
</evidence>
<evidence type="ECO:0000313" key="3">
    <source>
        <dbReference type="Proteomes" id="UP000785200"/>
    </source>
</evidence>
<proteinExistence type="predicted"/>
<protein>
    <submittedName>
        <fullName evidence="2">Uncharacterized protein</fullName>
    </submittedName>
</protein>
<evidence type="ECO:0000256" key="1">
    <source>
        <dbReference type="SAM" id="MobiDB-lite"/>
    </source>
</evidence>
<dbReference type="PANTHER" id="PTHR38116:SF5">
    <property type="entry name" value="BZIP DOMAIN-CONTAINING PROTEIN"/>
    <property type="match status" value="1"/>
</dbReference>
<dbReference type="AlphaFoldDB" id="A0A9P6VGG8"/>
<dbReference type="Proteomes" id="UP000785200">
    <property type="component" value="Unassembled WGS sequence"/>
</dbReference>
<gene>
    <name evidence="2" type="ORF">D0Z07_6928</name>
</gene>
<feature type="region of interest" description="Disordered" evidence="1">
    <location>
        <begin position="193"/>
        <end position="220"/>
    </location>
</feature>
<reference evidence="2" key="1">
    <citation type="submission" date="2019-07" db="EMBL/GenBank/DDBJ databases">
        <title>Hyphodiscus hymeniophilus genome sequencing and assembly.</title>
        <authorList>
            <person name="Kramer G."/>
            <person name="Nodwell J."/>
        </authorList>
    </citation>
    <scope>NUCLEOTIDE SEQUENCE</scope>
    <source>
        <strain evidence="2">ATCC 34498</strain>
    </source>
</reference>
<sequence length="504" mass="56076">MAESRRMVPEPLQLSEEQESSTIVVASQSAAPGRKPRLVASRDLIWDSEPIGNISNTPVPEELNAVPPVPSAPSQLAAENAIWTNNSYLANDGLTASKPASSFIPEHLDTIITASEQPENSNFDTGPSNTESFSWDDLLSMDSTNLLGDFGPMDMEGFPSINDPAETSRILFNDSAEDRRPGLERRPLLNFKSYGYPSPLPSPPDQQSQEAEDENSEPNTSLLRLISICRPSGPRNKVPPSAIQKYFSQLPMTIQQKLFQMARSQDYKFIDMISSDIATLNSGSDSGAEIYIAQRMPGAISTITRHAPFQYNATQAPTASTNLNPYINNLTISRISYFASMFMNASMFGFDFGHYLDESSTSPLYDPELVMATEQNVKTAVAMRYSGVAKDLRPVMAQVTKKHHPYLDVLPFPMFRQRAITAASTEPPLLDEDELCIDLMIKDGLVCWGSPGGSAGMDMGAPWDMRSWEAKPWFLKKWWWLIGDKDDDMRSGSQWWRMMKRVNG</sequence>
<feature type="region of interest" description="Disordered" evidence="1">
    <location>
        <begin position="115"/>
        <end position="134"/>
    </location>
</feature>
<organism evidence="2 3">
    <name type="scientific">Hyphodiscus hymeniophilus</name>
    <dbReference type="NCBI Taxonomy" id="353542"/>
    <lineage>
        <taxon>Eukaryota</taxon>
        <taxon>Fungi</taxon>
        <taxon>Dikarya</taxon>
        <taxon>Ascomycota</taxon>
        <taxon>Pezizomycotina</taxon>
        <taxon>Leotiomycetes</taxon>
        <taxon>Helotiales</taxon>
        <taxon>Hyphodiscaceae</taxon>
        <taxon>Hyphodiscus</taxon>
    </lineage>
</organism>
<dbReference type="PANTHER" id="PTHR38116">
    <property type="entry name" value="CHROMOSOME 7, WHOLE GENOME SHOTGUN SEQUENCE"/>
    <property type="match status" value="1"/>
</dbReference>
<feature type="region of interest" description="Disordered" evidence="1">
    <location>
        <begin position="1"/>
        <end position="32"/>
    </location>
</feature>
<name>A0A9P6VGG8_9HELO</name>
<dbReference type="OrthoDB" id="5973539at2759"/>
<comment type="caution">
    <text evidence="2">The sequence shown here is derived from an EMBL/GenBank/DDBJ whole genome shotgun (WGS) entry which is preliminary data.</text>
</comment>
<dbReference type="EMBL" id="VNKQ01000013">
    <property type="protein sequence ID" value="KAG0647320.1"/>
    <property type="molecule type" value="Genomic_DNA"/>
</dbReference>
<dbReference type="Pfam" id="PF11905">
    <property type="entry name" value="DUF3425"/>
    <property type="match status" value="1"/>
</dbReference>
<accession>A0A9P6VGG8</accession>
<feature type="compositionally biased region" description="Polar residues" evidence="1">
    <location>
        <begin position="115"/>
        <end position="133"/>
    </location>
</feature>